<accession>A0AAD7ML77</accession>
<sequence>MRDDLKERLGNLHLQKTEYLEAKVLLEEVVESRHSCRPHDNIKAYTDLAEVGIAMNLDPVLVLKSLAIARTQITRRQLIHGQLGCDIIAADLSLRDGDLISTKRVFEDCLPQFHRHDPRTLFCAERLADISHRFSDRVQEIRWNGVCVALAFRHSNRLGAMNALRQFAALLDALEDQATALALLSVVLAAFEAAGAHQRVGECRMHIASIWESRGELLLAIDFLTAARPAFTAFRGFVDTGCADPGRQTSAQRVSTDLCRPRWTSTDLST</sequence>
<proteinExistence type="predicted"/>
<name>A0AAD7ML77_9AGAR</name>
<evidence type="ECO:0000313" key="2">
    <source>
        <dbReference type="Proteomes" id="UP001215598"/>
    </source>
</evidence>
<comment type="caution">
    <text evidence="1">The sequence shown here is derived from an EMBL/GenBank/DDBJ whole genome shotgun (WGS) entry which is preliminary data.</text>
</comment>
<dbReference type="AlphaFoldDB" id="A0AAD7ML77"/>
<gene>
    <name evidence="1" type="ORF">B0H16DRAFT_1737666</name>
</gene>
<dbReference type="EMBL" id="JARKIB010000218">
    <property type="protein sequence ID" value="KAJ7722620.1"/>
    <property type="molecule type" value="Genomic_DNA"/>
</dbReference>
<reference evidence="1" key="1">
    <citation type="submission" date="2023-03" db="EMBL/GenBank/DDBJ databases">
        <title>Massive genome expansion in bonnet fungi (Mycena s.s.) driven by repeated elements and novel gene families across ecological guilds.</title>
        <authorList>
            <consortium name="Lawrence Berkeley National Laboratory"/>
            <person name="Harder C.B."/>
            <person name="Miyauchi S."/>
            <person name="Viragh M."/>
            <person name="Kuo A."/>
            <person name="Thoen E."/>
            <person name="Andreopoulos B."/>
            <person name="Lu D."/>
            <person name="Skrede I."/>
            <person name="Drula E."/>
            <person name="Henrissat B."/>
            <person name="Morin E."/>
            <person name="Kohler A."/>
            <person name="Barry K."/>
            <person name="LaButti K."/>
            <person name="Morin E."/>
            <person name="Salamov A."/>
            <person name="Lipzen A."/>
            <person name="Mereny Z."/>
            <person name="Hegedus B."/>
            <person name="Baldrian P."/>
            <person name="Stursova M."/>
            <person name="Weitz H."/>
            <person name="Taylor A."/>
            <person name="Grigoriev I.V."/>
            <person name="Nagy L.G."/>
            <person name="Martin F."/>
            <person name="Kauserud H."/>
        </authorList>
    </citation>
    <scope>NUCLEOTIDE SEQUENCE</scope>
    <source>
        <strain evidence="1">CBHHK182m</strain>
    </source>
</reference>
<evidence type="ECO:0000313" key="1">
    <source>
        <dbReference type="EMBL" id="KAJ7722620.1"/>
    </source>
</evidence>
<dbReference type="Proteomes" id="UP001215598">
    <property type="component" value="Unassembled WGS sequence"/>
</dbReference>
<protein>
    <submittedName>
        <fullName evidence="1">Uncharacterized protein</fullName>
    </submittedName>
</protein>
<organism evidence="1 2">
    <name type="scientific">Mycena metata</name>
    <dbReference type="NCBI Taxonomy" id="1033252"/>
    <lineage>
        <taxon>Eukaryota</taxon>
        <taxon>Fungi</taxon>
        <taxon>Dikarya</taxon>
        <taxon>Basidiomycota</taxon>
        <taxon>Agaricomycotina</taxon>
        <taxon>Agaricomycetes</taxon>
        <taxon>Agaricomycetidae</taxon>
        <taxon>Agaricales</taxon>
        <taxon>Marasmiineae</taxon>
        <taxon>Mycenaceae</taxon>
        <taxon>Mycena</taxon>
    </lineage>
</organism>
<keyword evidence="2" id="KW-1185">Reference proteome</keyword>